<sequence length="216" mass="22145">MSSSQIPQFRRRPTRSLAAVAFVGALALSACGDGNGDDPESPSPGTGAATAAQPVEDGDEASTLPADEEAPAEDPTSPMGDPDATMKENMEFTGADLAVSDIRLATHDDFDRVVFDVAGDGAPGWTVTPTDAPVQQGSGSPIDYEGASALSVNLHGMAQPLEVGDVAGVGGAVTEIIPDISHHGTAQFIIGLQNEAPFSVTLLDEPTRVVVDVLHE</sequence>
<dbReference type="HOGENOM" id="CLU_099777_2_0_11"/>
<evidence type="ECO:0000256" key="1">
    <source>
        <dbReference type="SAM" id="MobiDB-lite"/>
    </source>
</evidence>
<dbReference type="OrthoDB" id="3393679at2"/>
<feature type="compositionally biased region" description="Acidic residues" evidence="1">
    <location>
        <begin position="56"/>
        <end position="72"/>
    </location>
</feature>
<evidence type="ECO:0000313" key="5">
    <source>
        <dbReference type="Proteomes" id="UP000015388"/>
    </source>
</evidence>
<feature type="chain" id="PRO_5039703509" description="AMIN-like domain-containing protein" evidence="2">
    <location>
        <begin position="33"/>
        <end position="216"/>
    </location>
</feature>
<feature type="signal peptide" evidence="2">
    <location>
        <begin position="1"/>
        <end position="32"/>
    </location>
</feature>
<dbReference type="Pfam" id="PF24837">
    <property type="entry name" value="AMIN-like"/>
    <property type="match status" value="1"/>
</dbReference>
<reference evidence="4 5" key="1">
    <citation type="submission" date="2012-11" db="EMBL/GenBank/DDBJ databases">
        <title>The complete genome sequence of Corynebacterium maris Coryn-1 (=DSM 45190).</title>
        <authorList>
            <person name="Schaffert L."/>
            <person name="Albersmeier A."/>
            <person name="Kalinowski J."/>
            <person name="Ruckert C."/>
        </authorList>
    </citation>
    <scope>NUCLEOTIDE SEQUENCE [LARGE SCALE GENOMIC DNA]</scope>
    <source>
        <strain evidence="5">Coryn-1</strain>
    </source>
</reference>
<name>S5SRI1_9CORY</name>
<dbReference type="RefSeq" id="WP_020933537.1">
    <property type="nucleotide sequence ID" value="NC_021915.1"/>
</dbReference>
<protein>
    <recommendedName>
        <fullName evidence="3">AMIN-like domain-containing protein</fullName>
    </recommendedName>
</protein>
<evidence type="ECO:0000259" key="3">
    <source>
        <dbReference type="Pfam" id="PF24837"/>
    </source>
</evidence>
<organism evidence="4 5">
    <name type="scientific">Corynebacterium maris DSM 45190</name>
    <dbReference type="NCBI Taxonomy" id="1224163"/>
    <lineage>
        <taxon>Bacteria</taxon>
        <taxon>Bacillati</taxon>
        <taxon>Actinomycetota</taxon>
        <taxon>Actinomycetes</taxon>
        <taxon>Mycobacteriales</taxon>
        <taxon>Corynebacteriaceae</taxon>
        <taxon>Corynebacterium</taxon>
    </lineage>
</organism>
<dbReference type="eggNOG" id="COG5401">
    <property type="taxonomic scope" value="Bacteria"/>
</dbReference>
<evidence type="ECO:0000256" key="2">
    <source>
        <dbReference type="SAM" id="SignalP"/>
    </source>
</evidence>
<proteinExistence type="predicted"/>
<feature type="region of interest" description="Disordered" evidence="1">
    <location>
        <begin position="29"/>
        <end position="87"/>
    </location>
</feature>
<dbReference type="KEGG" id="cmd:B841_00595"/>
<evidence type="ECO:0000313" key="4">
    <source>
        <dbReference type="EMBL" id="AGS33602.1"/>
    </source>
</evidence>
<dbReference type="EMBL" id="CP003924">
    <property type="protein sequence ID" value="AGS33602.1"/>
    <property type="molecule type" value="Genomic_DNA"/>
</dbReference>
<dbReference type="Proteomes" id="UP000015388">
    <property type="component" value="Chromosome"/>
</dbReference>
<dbReference type="AlphaFoldDB" id="S5SRI1"/>
<keyword evidence="2" id="KW-0732">Signal</keyword>
<feature type="domain" description="AMIN-like" evidence="3">
    <location>
        <begin position="98"/>
        <end position="215"/>
    </location>
</feature>
<accession>S5SRI1</accession>
<dbReference type="InterPro" id="IPR056303">
    <property type="entry name" value="AMIN-like"/>
</dbReference>
<dbReference type="PATRIC" id="fig|1224163.3.peg.120"/>
<keyword evidence="5" id="KW-1185">Reference proteome</keyword>
<dbReference type="STRING" id="1224163.B841_00595"/>
<gene>
    <name evidence="4" type="ORF">B841_00595</name>
</gene>